<dbReference type="AlphaFoldDB" id="A0A1Y1IC14"/>
<evidence type="ECO:0000256" key="1">
    <source>
        <dbReference type="SAM" id="MobiDB-lite"/>
    </source>
</evidence>
<gene>
    <name evidence="2" type="ORF">KFL_002460050</name>
</gene>
<dbReference type="Proteomes" id="UP000054558">
    <property type="component" value="Unassembled WGS sequence"/>
</dbReference>
<protein>
    <submittedName>
        <fullName evidence="2">Uncharacterized protein</fullName>
    </submittedName>
</protein>
<proteinExistence type="predicted"/>
<feature type="region of interest" description="Disordered" evidence="1">
    <location>
        <begin position="1"/>
        <end position="23"/>
    </location>
</feature>
<dbReference type="EMBL" id="DF237195">
    <property type="protein sequence ID" value="GAQ85628.1"/>
    <property type="molecule type" value="Genomic_DNA"/>
</dbReference>
<evidence type="ECO:0000313" key="3">
    <source>
        <dbReference type="Proteomes" id="UP000054558"/>
    </source>
</evidence>
<keyword evidence="3" id="KW-1185">Reference proteome</keyword>
<reference evidence="2 3" key="1">
    <citation type="journal article" date="2014" name="Nat. Commun.">
        <title>Klebsormidium flaccidum genome reveals primary factors for plant terrestrial adaptation.</title>
        <authorList>
            <person name="Hori K."/>
            <person name="Maruyama F."/>
            <person name="Fujisawa T."/>
            <person name="Togashi T."/>
            <person name="Yamamoto N."/>
            <person name="Seo M."/>
            <person name="Sato S."/>
            <person name="Yamada T."/>
            <person name="Mori H."/>
            <person name="Tajima N."/>
            <person name="Moriyama T."/>
            <person name="Ikeuchi M."/>
            <person name="Watanabe M."/>
            <person name="Wada H."/>
            <person name="Kobayashi K."/>
            <person name="Saito M."/>
            <person name="Masuda T."/>
            <person name="Sasaki-Sekimoto Y."/>
            <person name="Mashiguchi K."/>
            <person name="Awai K."/>
            <person name="Shimojima M."/>
            <person name="Masuda S."/>
            <person name="Iwai M."/>
            <person name="Nobusawa T."/>
            <person name="Narise T."/>
            <person name="Kondo S."/>
            <person name="Saito H."/>
            <person name="Sato R."/>
            <person name="Murakawa M."/>
            <person name="Ihara Y."/>
            <person name="Oshima-Yamada Y."/>
            <person name="Ohtaka K."/>
            <person name="Satoh M."/>
            <person name="Sonobe K."/>
            <person name="Ishii M."/>
            <person name="Ohtani R."/>
            <person name="Kanamori-Sato M."/>
            <person name="Honoki R."/>
            <person name="Miyazaki D."/>
            <person name="Mochizuki H."/>
            <person name="Umetsu J."/>
            <person name="Higashi K."/>
            <person name="Shibata D."/>
            <person name="Kamiya Y."/>
            <person name="Sato N."/>
            <person name="Nakamura Y."/>
            <person name="Tabata S."/>
            <person name="Ida S."/>
            <person name="Kurokawa K."/>
            <person name="Ohta H."/>
        </authorList>
    </citation>
    <scope>NUCLEOTIDE SEQUENCE [LARGE SCALE GENOMIC DNA]</scope>
    <source>
        <strain evidence="2 3">NIES-2285</strain>
    </source>
</reference>
<feature type="compositionally biased region" description="Polar residues" evidence="1">
    <location>
        <begin position="1"/>
        <end position="15"/>
    </location>
</feature>
<sequence>MESVSSPEVTVSRPTSAPARAGARGDPVLLRDACVLVNATRGQKTEALWKIHGARRLRDNNPGEALLTSEETEDLALLEVVELAAAPHLARDPATGRFAAPRASEPRGWTASALVWMERQRIAARGYDGDSEDLKIPLLTEGECSHVSSEMESRASRLVQEVVRVLERS</sequence>
<organism evidence="2 3">
    <name type="scientific">Klebsormidium nitens</name>
    <name type="common">Green alga</name>
    <name type="synonym">Ulothrix nitens</name>
    <dbReference type="NCBI Taxonomy" id="105231"/>
    <lineage>
        <taxon>Eukaryota</taxon>
        <taxon>Viridiplantae</taxon>
        <taxon>Streptophyta</taxon>
        <taxon>Klebsormidiophyceae</taxon>
        <taxon>Klebsormidiales</taxon>
        <taxon>Klebsormidiaceae</taxon>
        <taxon>Klebsormidium</taxon>
    </lineage>
</organism>
<name>A0A1Y1IC14_KLENI</name>
<evidence type="ECO:0000313" key="2">
    <source>
        <dbReference type="EMBL" id="GAQ85628.1"/>
    </source>
</evidence>
<accession>A0A1Y1IC14</accession>